<sequence length="286" mass="32626">MKRFVLLIGLLWFSFVITSKAQTSTDRTTLWEFTGNGLSTPSYLFGTFHLLCPDDLIFTEALKQKLEASQQLYLELDFSDPQIGMKMMENMRMRGKTYHDLYDSLTYRQVSDSLEKIAHIRLETLNNMKPFGLYSIVLMGALQCQPASWELQLVDLAKAKGMNIAGLETVESQAALFDTIPYKVQAEQLKEMVFNLDSTATEINELINLYKSQDIHTLHSRTITDPLMQDYLDLMLYNRNANWISIIEESAKSQATFFAFGAGHLAGDKGVINLLRKRGYTVKPVY</sequence>
<comment type="caution">
    <text evidence="2">The sequence shown here is derived from an EMBL/GenBank/DDBJ whole genome shotgun (WGS) entry which is preliminary data.</text>
</comment>
<dbReference type="CDD" id="cd14789">
    <property type="entry name" value="Tiki"/>
    <property type="match status" value="1"/>
</dbReference>
<gene>
    <name evidence="2" type="ORF">ACFFI0_04530</name>
</gene>
<keyword evidence="1" id="KW-0732">Signal</keyword>
<reference evidence="2 3" key="1">
    <citation type="submission" date="2024-09" db="EMBL/GenBank/DDBJ databases">
        <authorList>
            <person name="Sun Q."/>
            <person name="Mori K."/>
        </authorList>
    </citation>
    <scope>NUCLEOTIDE SEQUENCE [LARGE SCALE GENOMIC DNA]</scope>
    <source>
        <strain evidence="2 3">CCM 7765</strain>
    </source>
</reference>
<organism evidence="2 3">
    <name type="scientific">Olivibacter oleidegradans</name>
    <dbReference type="NCBI Taxonomy" id="760123"/>
    <lineage>
        <taxon>Bacteria</taxon>
        <taxon>Pseudomonadati</taxon>
        <taxon>Bacteroidota</taxon>
        <taxon>Sphingobacteriia</taxon>
        <taxon>Sphingobacteriales</taxon>
        <taxon>Sphingobacteriaceae</taxon>
        <taxon>Olivibacter</taxon>
    </lineage>
</organism>
<evidence type="ECO:0000313" key="2">
    <source>
        <dbReference type="EMBL" id="MFC0317558.1"/>
    </source>
</evidence>
<accession>A0ABV6HF76</accession>
<protein>
    <submittedName>
        <fullName evidence="2">TraB/GumN family protein</fullName>
    </submittedName>
</protein>
<name>A0ABV6HF76_9SPHI</name>
<dbReference type="Pfam" id="PF01963">
    <property type="entry name" value="TraB_PrgY_gumN"/>
    <property type="match status" value="1"/>
</dbReference>
<dbReference type="EMBL" id="JBHLWO010000001">
    <property type="protein sequence ID" value="MFC0317558.1"/>
    <property type="molecule type" value="Genomic_DNA"/>
</dbReference>
<feature type="chain" id="PRO_5046437415" evidence="1">
    <location>
        <begin position="22"/>
        <end position="286"/>
    </location>
</feature>
<evidence type="ECO:0000313" key="3">
    <source>
        <dbReference type="Proteomes" id="UP001589774"/>
    </source>
</evidence>
<dbReference type="PANTHER" id="PTHR40590">
    <property type="entry name" value="CYTOPLASMIC PROTEIN-RELATED"/>
    <property type="match status" value="1"/>
</dbReference>
<feature type="signal peptide" evidence="1">
    <location>
        <begin position="1"/>
        <end position="21"/>
    </location>
</feature>
<dbReference type="RefSeq" id="WP_130854544.1">
    <property type="nucleotide sequence ID" value="NZ_JBHLWO010000001.1"/>
</dbReference>
<dbReference type="PANTHER" id="PTHR40590:SF1">
    <property type="entry name" value="CYTOPLASMIC PROTEIN"/>
    <property type="match status" value="1"/>
</dbReference>
<dbReference type="InterPro" id="IPR047111">
    <property type="entry name" value="YbaP-like"/>
</dbReference>
<evidence type="ECO:0000256" key="1">
    <source>
        <dbReference type="SAM" id="SignalP"/>
    </source>
</evidence>
<dbReference type="InterPro" id="IPR002816">
    <property type="entry name" value="TraB/PrgY/GumN_fam"/>
</dbReference>
<dbReference type="Proteomes" id="UP001589774">
    <property type="component" value="Unassembled WGS sequence"/>
</dbReference>
<keyword evidence="3" id="KW-1185">Reference proteome</keyword>
<proteinExistence type="predicted"/>